<organism evidence="2 3">
    <name type="scientific">Scleropages formosus</name>
    <name type="common">Asian bonytongue</name>
    <name type="synonym">Osteoglossum formosum</name>
    <dbReference type="NCBI Taxonomy" id="113540"/>
    <lineage>
        <taxon>Eukaryota</taxon>
        <taxon>Metazoa</taxon>
        <taxon>Chordata</taxon>
        <taxon>Craniata</taxon>
        <taxon>Vertebrata</taxon>
        <taxon>Euteleostomi</taxon>
        <taxon>Actinopterygii</taxon>
        <taxon>Neopterygii</taxon>
        <taxon>Teleostei</taxon>
        <taxon>Osteoglossocephala</taxon>
        <taxon>Osteoglossomorpha</taxon>
        <taxon>Osteoglossiformes</taxon>
        <taxon>Osteoglossidae</taxon>
        <taxon>Scleropages</taxon>
    </lineage>
</organism>
<accession>A0A8C9WU81</accession>
<reference evidence="2" key="2">
    <citation type="submission" date="2025-08" db="UniProtKB">
        <authorList>
            <consortium name="Ensembl"/>
        </authorList>
    </citation>
    <scope>IDENTIFICATION</scope>
</reference>
<dbReference type="Ensembl" id="ENSSFOT00015065032.1">
    <property type="protein sequence ID" value="ENSSFOP00015078803.1"/>
    <property type="gene ID" value="ENSSFOG00015029102.1"/>
</dbReference>
<protein>
    <recommendedName>
        <fullName evidence="1">Peroxisomal membrane protein PEX14-like KPWE domain-containing protein</fullName>
    </recommendedName>
</protein>
<evidence type="ECO:0000259" key="1">
    <source>
        <dbReference type="Pfam" id="PF17733"/>
    </source>
</evidence>
<reference evidence="2" key="3">
    <citation type="submission" date="2025-09" db="UniProtKB">
        <authorList>
            <consortium name="Ensembl"/>
        </authorList>
    </citation>
    <scope>IDENTIFICATION</scope>
</reference>
<dbReference type="InterPro" id="IPR040554">
    <property type="entry name" value="KPWE_PEX14_dom"/>
</dbReference>
<evidence type="ECO:0000313" key="2">
    <source>
        <dbReference type="Ensembl" id="ENSSFOP00015078803.1"/>
    </source>
</evidence>
<proteinExistence type="predicted"/>
<dbReference type="Proteomes" id="UP000694397">
    <property type="component" value="Chromosome 5"/>
</dbReference>
<keyword evidence="3" id="KW-1185">Reference proteome</keyword>
<feature type="domain" description="Peroxisomal membrane protein PEX14-like KPWE" evidence="1">
    <location>
        <begin position="28"/>
        <end position="56"/>
    </location>
</feature>
<dbReference type="AlphaFoldDB" id="A0A8C9WU81"/>
<dbReference type="OrthoDB" id="9936937at2759"/>
<name>A0A8C9WU81_SCLFO</name>
<reference evidence="2 3" key="1">
    <citation type="submission" date="2019-04" db="EMBL/GenBank/DDBJ databases">
        <authorList>
            <consortium name="Wellcome Sanger Institute Data Sharing"/>
        </authorList>
    </citation>
    <scope>NUCLEOTIDE SEQUENCE [LARGE SCALE GENOMIC DNA]</scope>
</reference>
<evidence type="ECO:0000313" key="3">
    <source>
        <dbReference type="Proteomes" id="UP000694397"/>
    </source>
</evidence>
<dbReference type="Pfam" id="PF17733">
    <property type="entry name" value="KPWE_dom"/>
    <property type="match status" value="1"/>
</dbReference>
<sequence length="105" mass="11167">QSWVSSRDAPAVLPAATELDGAPRPGAPAPLSFAEVFQLVRAGEDIPGLEKPDIVLSSWVTHTLVCLCVRASACCAAKRSVCVCSGEKLNHRFVETCRETLSLAM</sequence>